<feature type="region of interest" description="Disordered" evidence="1">
    <location>
        <begin position="34"/>
        <end position="84"/>
    </location>
</feature>
<feature type="region of interest" description="Disordered" evidence="1">
    <location>
        <begin position="125"/>
        <end position="145"/>
    </location>
</feature>
<sequence length="321" mass="36912">MDFLKEIRSLSRAGKQTTDKYLILKDKDIILSGNIKRKPNYIKKPNQTEKDQLVHENQISTPSKPKGASHSSKSSISSPSFKTQDRISYYKSRSIKDPHPPPGHYEPNFEAIKKYIGSPVFSRPQTQRKKLVANSPKPNKNDNFISKDHQIKKADSIADTKWMSIQKPTPSSNFNESTILALNLSPIASTSAKALSALDFRKQTGRKPLFKSMEFHQDYKPNKDICMPKQRVLDMNKNLSRNDFYKECQTPDPYDVNYKLVTKKLVSFDFSKTTPRNKLRKASLPDFMKGPLGWMSLDLISSDSFIFDRINTCRPFIYENY</sequence>
<dbReference type="EMBL" id="CAJZBQ010000036">
    <property type="protein sequence ID" value="CAG9324730.1"/>
    <property type="molecule type" value="Genomic_DNA"/>
</dbReference>
<reference evidence="2" key="1">
    <citation type="submission" date="2021-09" db="EMBL/GenBank/DDBJ databases">
        <authorList>
            <consortium name="AG Swart"/>
            <person name="Singh M."/>
            <person name="Singh A."/>
            <person name="Seah K."/>
            <person name="Emmerich C."/>
        </authorList>
    </citation>
    <scope>NUCLEOTIDE SEQUENCE</scope>
    <source>
        <strain evidence="2">ATCC30299</strain>
    </source>
</reference>
<feature type="compositionally biased region" description="Low complexity" evidence="1">
    <location>
        <begin position="62"/>
        <end position="80"/>
    </location>
</feature>
<accession>A0AAU9JBT1</accession>
<evidence type="ECO:0000256" key="1">
    <source>
        <dbReference type="SAM" id="MobiDB-lite"/>
    </source>
</evidence>
<protein>
    <submittedName>
        <fullName evidence="2">Uncharacterized protein</fullName>
    </submittedName>
</protein>
<gene>
    <name evidence="2" type="ORF">BSTOLATCC_MIC36510</name>
</gene>
<proteinExistence type="predicted"/>
<organism evidence="2 3">
    <name type="scientific">Blepharisma stoltei</name>
    <dbReference type="NCBI Taxonomy" id="1481888"/>
    <lineage>
        <taxon>Eukaryota</taxon>
        <taxon>Sar</taxon>
        <taxon>Alveolata</taxon>
        <taxon>Ciliophora</taxon>
        <taxon>Postciliodesmatophora</taxon>
        <taxon>Heterotrichea</taxon>
        <taxon>Heterotrichida</taxon>
        <taxon>Blepharismidae</taxon>
        <taxon>Blepharisma</taxon>
    </lineage>
</organism>
<evidence type="ECO:0000313" key="2">
    <source>
        <dbReference type="EMBL" id="CAG9324730.1"/>
    </source>
</evidence>
<dbReference type="Proteomes" id="UP001162131">
    <property type="component" value="Unassembled WGS sequence"/>
</dbReference>
<keyword evidence="3" id="KW-1185">Reference proteome</keyword>
<comment type="caution">
    <text evidence="2">The sequence shown here is derived from an EMBL/GenBank/DDBJ whole genome shotgun (WGS) entry which is preliminary data.</text>
</comment>
<evidence type="ECO:0000313" key="3">
    <source>
        <dbReference type="Proteomes" id="UP001162131"/>
    </source>
</evidence>
<dbReference type="AlphaFoldDB" id="A0AAU9JBT1"/>
<name>A0AAU9JBT1_9CILI</name>